<feature type="transmembrane region" description="Helical" evidence="1">
    <location>
        <begin position="345"/>
        <end position="365"/>
    </location>
</feature>
<evidence type="ECO:0000313" key="4">
    <source>
        <dbReference type="Proteomes" id="UP000054314"/>
    </source>
</evidence>
<feature type="transmembrane region" description="Helical" evidence="1">
    <location>
        <begin position="295"/>
        <end position="325"/>
    </location>
</feature>
<keyword evidence="1" id="KW-0472">Membrane</keyword>
<organism evidence="3 4">
    <name type="scientific">Cellulomonas bogoriensis 69B4 = DSM 16987</name>
    <dbReference type="NCBI Taxonomy" id="1386082"/>
    <lineage>
        <taxon>Bacteria</taxon>
        <taxon>Bacillati</taxon>
        <taxon>Actinomycetota</taxon>
        <taxon>Actinomycetes</taxon>
        <taxon>Micrococcales</taxon>
        <taxon>Cellulomonadaceae</taxon>
        <taxon>Cellulomonas</taxon>
    </lineage>
</organism>
<dbReference type="InterPro" id="IPR002656">
    <property type="entry name" value="Acyl_transf_3_dom"/>
</dbReference>
<dbReference type="AlphaFoldDB" id="A0A0A0BZP3"/>
<protein>
    <submittedName>
        <fullName evidence="3">Acyltransferase</fullName>
    </submittedName>
</protein>
<feature type="transmembrane region" description="Helical" evidence="1">
    <location>
        <begin position="105"/>
        <end position="126"/>
    </location>
</feature>
<dbReference type="Pfam" id="PF01757">
    <property type="entry name" value="Acyl_transf_3"/>
    <property type="match status" value="1"/>
</dbReference>
<feature type="domain" description="Acyltransferase 3" evidence="2">
    <location>
        <begin position="17"/>
        <end position="362"/>
    </location>
</feature>
<dbReference type="Proteomes" id="UP000054314">
    <property type="component" value="Unassembled WGS sequence"/>
</dbReference>
<feature type="transmembrane region" description="Helical" evidence="1">
    <location>
        <begin position="169"/>
        <end position="188"/>
    </location>
</feature>
<reference evidence="3 4" key="1">
    <citation type="submission" date="2013-08" db="EMBL/GenBank/DDBJ databases">
        <title>Genome sequencing of Cellulomonas bogoriensis 69B4.</title>
        <authorList>
            <person name="Chen F."/>
            <person name="Li Y."/>
            <person name="Wang G."/>
        </authorList>
    </citation>
    <scope>NUCLEOTIDE SEQUENCE [LARGE SCALE GENOMIC DNA]</scope>
    <source>
        <strain evidence="3 4">69B4</strain>
    </source>
</reference>
<feature type="transmembrane region" description="Helical" evidence="1">
    <location>
        <begin position="225"/>
        <end position="245"/>
    </location>
</feature>
<feature type="transmembrane region" description="Helical" evidence="1">
    <location>
        <begin position="21"/>
        <end position="41"/>
    </location>
</feature>
<accession>A0A0A0BZP3</accession>
<keyword evidence="3" id="KW-0808">Transferase</keyword>
<dbReference type="EMBL" id="AXCZ01000062">
    <property type="protein sequence ID" value="KGM13157.1"/>
    <property type="molecule type" value="Genomic_DNA"/>
</dbReference>
<feature type="transmembrane region" description="Helical" evidence="1">
    <location>
        <begin position="410"/>
        <end position="430"/>
    </location>
</feature>
<keyword evidence="3" id="KW-0012">Acyltransferase</keyword>
<keyword evidence="4" id="KW-1185">Reference proteome</keyword>
<name>A0A0A0BZP3_9CELL</name>
<keyword evidence="1" id="KW-0812">Transmembrane</keyword>
<sequence length="439" mass="46212">MARVRRLAEATPARRDRYVDLLRAVAIVMVVLGHWLASAVTVTDGELGGVNLLYEVDWAPWATWVFQVMPVFFLVGGYANAASFAKQRREGGSAAAWVQSRALRLLRPTAVFVLLLVVGFALALALGFDPEVARTAVWLAGIALWFLVVYLAVIALAPAMIAWQRRWGWGVIVTLVVVVGAGDLARVLTGSDVVAGGNYVVGWLAVHQLGVAWREGVLTRTRRPAYLLALGGAAVAVGLITWGPYGVTMVGAAPPPELGNADPPTLALMGLAAAQTGVALLLRPVVNPWLQRPRVWLGVVVVNAVILTIFLWHMVPVVIAGATLMLPGLFPQPEVASGAWFALRVPWVLVLAVLLAVLVAVFAWFETAALHKRTVAPSGVAVGGGILTCVAALAGLGVTGMEGVLPPVGGLPLGEVALFALGLAVVWGTGRSAPAEPRR</sequence>
<keyword evidence="1" id="KW-1133">Transmembrane helix</keyword>
<evidence type="ECO:0000259" key="2">
    <source>
        <dbReference type="Pfam" id="PF01757"/>
    </source>
</evidence>
<feature type="transmembrane region" description="Helical" evidence="1">
    <location>
        <begin position="138"/>
        <end position="157"/>
    </location>
</feature>
<feature type="transmembrane region" description="Helical" evidence="1">
    <location>
        <begin position="265"/>
        <end position="283"/>
    </location>
</feature>
<gene>
    <name evidence="3" type="ORF">N869_15765</name>
</gene>
<dbReference type="GO" id="GO:0016747">
    <property type="term" value="F:acyltransferase activity, transferring groups other than amino-acyl groups"/>
    <property type="evidence" value="ECO:0007669"/>
    <property type="project" value="InterPro"/>
</dbReference>
<evidence type="ECO:0000256" key="1">
    <source>
        <dbReference type="SAM" id="Phobius"/>
    </source>
</evidence>
<comment type="caution">
    <text evidence="3">The sequence shown here is derived from an EMBL/GenBank/DDBJ whole genome shotgun (WGS) entry which is preliminary data.</text>
</comment>
<proteinExistence type="predicted"/>
<evidence type="ECO:0000313" key="3">
    <source>
        <dbReference type="EMBL" id="KGM13157.1"/>
    </source>
</evidence>
<feature type="transmembrane region" description="Helical" evidence="1">
    <location>
        <begin position="377"/>
        <end position="398"/>
    </location>
</feature>
<feature type="transmembrane region" description="Helical" evidence="1">
    <location>
        <begin position="194"/>
        <end position="213"/>
    </location>
</feature>
<feature type="transmembrane region" description="Helical" evidence="1">
    <location>
        <begin position="61"/>
        <end position="84"/>
    </location>
</feature>